<feature type="signal peptide" evidence="1">
    <location>
        <begin position="1"/>
        <end position="23"/>
    </location>
</feature>
<gene>
    <name evidence="2" type="ORF">ACFPN2_17000</name>
</gene>
<keyword evidence="1" id="KW-0732">Signal</keyword>
<sequence>MKSVLTRAIAMALAVCVSSVAVAAQPAKGPRTKDGKPDLNGIWQALNSANYDLEPHAARAAMALVPGQFVPVPAPQVVALGAVGSVPGGLGVVDGDAIPYTPAALAKKKENQKNWLELDPEVKCYLPGVPRATYMPYPFQIFQSNSQTFIAYEYAGAVRNIYMKDPGPPPADSWMGQSVGKWDGDTLVVEVTGFNDQTWFDRAGNHHSDKLKVTERYTQRGPDHLWYEATIEDPETFTRAWKIAMPLYRRVEPNAQLMQFKCVEFVEELMYGHLRKKPATEGAPPPAKK</sequence>
<dbReference type="Proteomes" id="UP001595904">
    <property type="component" value="Unassembled WGS sequence"/>
</dbReference>
<evidence type="ECO:0000313" key="3">
    <source>
        <dbReference type="Proteomes" id="UP001595904"/>
    </source>
</evidence>
<accession>A0ABV8STW2</accession>
<dbReference type="RefSeq" id="WP_380598589.1">
    <property type="nucleotide sequence ID" value="NZ_JBHSDU010000003.1"/>
</dbReference>
<keyword evidence="3" id="KW-1185">Reference proteome</keyword>
<feature type="chain" id="PRO_5046791767" description="DUF1329 domain-containing protein" evidence="1">
    <location>
        <begin position="24"/>
        <end position="289"/>
    </location>
</feature>
<reference evidence="3" key="1">
    <citation type="journal article" date="2019" name="Int. J. Syst. Evol. Microbiol.">
        <title>The Global Catalogue of Microorganisms (GCM) 10K type strain sequencing project: providing services to taxonomists for standard genome sequencing and annotation.</title>
        <authorList>
            <consortium name="The Broad Institute Genomics Platform"/>
            <consortium name="The Broad Institute Genome Sequencing Center for Infectious Disease"/>
            <person name="Wu L."/>
            <person name="Ma J."/>
        </authorList>
    </citation>
    <scope>NUCLEOTIDE SEQUENCE [LARGE SCALE GENOMIC DNA]</scope>
    <source>
        <strain evidence="3">CGMCC 1.10759</strain>
    </source>
</reference>
<organism evidence="2 3">
    <name type="scientific">Steroidobacter flavus</name>
    <dbReference type="NCBI Taxonomy" id="1842136"/>
    <lineage>
        <taxon>Bacteria</taxon>
        <taxon>Pseudomonadati</taxon>
        <taxon>Pseudomonadota</taxon>
        <taxon>Gammaproteobacteria</taxon>
        <taxon>Steroidobacterales</taxon>
        <taxon>Steroidobacteraceae</taxon>
        <taxon>Steroidobacter</taxon>
    </lineage>
</organism>
<proteinExistence type="predicted"/>
<protein>
    <recommendedName>
        <fullName evidence="4">DUF1329 domain-containing protein</fullName>
    </recommendedName>
</protein>
<evidence type="ECO:0008006" key="4">
    <source>
        <dbReference type="Google" id="ProtNLM"/>
    </source>
</evidence>
<evidence type="ECO:0000256" key="1">
    <source>
        <dbReference type="SAM" id="SignalP"/>
    </source>
</evidence>
<dbReference type="EMBL" id="JBHSDU010000003">
    <property type="protein sequence ID" value="MFC4310795.1"/>
    <property type="molecule type" value="Genomic_DNA"/>
</dbReference>
<evidence type="ECO:0000313" key="2">
    <source>
        <dbReference type="EMBL" id="MFC4310795.1"/>
    </source>
</evidence>
<name>A0ABV8STW2_9GAMM</name>
<comment type="caution">
    <text evidence="2">The sequence shown here is derived from an EMBL/GenBank/DDBJ whole genome shotgun (WGS) entry which is preliminary data.</text>
</comment>